<sequence>MKLPGRENKTAVVVGTITDDVRVQEVPKLKVCALRVTSRARSRISEQGARSSLSTGWPWTPPRAAALSCSPVLTKAERCTGISARPQEPRTATPNPTSAPRAGSSSVPEADGPAEATKTNLGSYPLIKKILNADQKKKFISTSLSTRVSEPPRREDSVIMPAIFTSGVVTGLDQ</sequence>
<dbReference type="GO" id="GO:0022625">
    <property type="term" value="C:cytosolic large ribosomal subunit"/>
    <property type="evidence" value="ECO:0007669"/>
    <property type="project" value="TreeGrafter"/>
</dbReference>
<feature type="region of interest" description="Disordered" evidence="5">
    <location>
        <begin position="79"/>
        <end position="119"/>
    </location>
</feature>
<evidence type="ECO:0000256" key="2">
    <source>
        <dbReference type="ARBA" id="ARBA00011133"/>
    </source>
</evidence>
<comment type="similarity">
    <text evidence="1">Belongs to the eukaryotic ribosomal protein eL18 family.</text>
</comment>
<evidence type="ECO:0000256" key="5">
    <source>
        <dbReference type="SAM" id="MobiDB-lite"/>
    </source>
</evidence>
<evidence type="ECO:0000313" key="7">
    <source>
        <dbReference type="Ensembl" id="ENSPANP00000056993.1"/>
    </source>
</evidence>
<comment type="subunit">
    <text evidence="2">Component of the large ribosomal subunit.</text>
</comment>
<reference evidence="7" key="3">
    <citation type="submission" date="2025-09" db="UniProtKB">
        <authorList>
            <consortium name="Ensembl"/>
        </authorList>
    </citation>
    <scope>IDENTIFICATION</scope>
</reference>
<dbReference type="Ensembl" id="ENSPANT00000077588.1">
    <property type="protein sequence ID" value="ENSPANP00000056993.1"/>
    <property type="gene ID" value="ENSPANG00000038899.1"/>
</dbReference>
<dbReference type="PANTHER" id="PTHR10934:SF2">
    <property type="entry name" value="LARGE RIBOSOMAL SUBUNIT PROTEIN EL18"/>
    <property type="match status" value="1"/>
</dbReference>
<dbReference type="GO" id="GO:0003735">
    <property type="term" value="F:structural constituent of ribosome"/>
    <property type="evidence" value="ECO:0007669"/>
    <property type="project" value="InterPro"/>
</dbReference>
<evidence type="ECO:0000256" key="3">
    <source>
        <dbReference type="ARBA" id="ARBA00022980"/>
    </source>
</evidence>
<keyword evidence="8" id="KW-1185">Reference proteome</keyword>
<proteinExistence type="inferred from homology"/>
<dbReference type="GO" id="GO:0006412">
    <property type="term" value="P:translation"/>
    <property type="evidence" value="ECO:0007669"/>
    <property type="project" value="InterPro"/>
</dbReference>
<dbReference type="InterPro" id="IPR000039">
    <property type="entry name" value="Ribosomal_eL18"/>
</dbReference>
<keyword evidence="4" id="KW-0687">Ribonucleoprotein</keyword>
<dbReference type="InterPro" id="IPR036227">
    <property type="entry name" value="Ribosomal_uL15/eL18_sf"/>
</dbReference>
<evidence type="ECO:0000256" key="1">
    <source>
        <dbReference type="ARBA" id="ARBA00006815"/>
    </source>
</evidence>
<dbReference type="AlphaFoldDB" id="A0A8I5NAA7"/>
<dbReference type="Proteomes" id="UP000028761">
    <property type="component" value="Chromosome 17"/>
</dbReference>
<reference evidence="7 8" key="1">
    <citation type="submission" date="2012-03" db="EMBL/GenBank/DDBJ databases">
        <title>Whole Genome Assembly of Papio anubis.</title>
        <authorList>
            <person name="Liu Y.L."/>
            <person name="Abraham K.A."/>
            <person name="Akbar H.A."/>
            <person name="Ali S.A."/>
            <person name="Anosike U.A."/>
            <person name="Aqrawi P.A."/>
            <person name="Arias F.A."/>
            <person name="Attaway T.A."/>
            <person name="Awwad R.A."/>
            <person name="Babu C.B."/>
            <person name="Bandaranaike D.B."/>
            <person name="Battles P.B."/>
            <person name="Bell A.B."/>
            <person name="Beltran B.B."/>
            <person name="Berhane-Mersha D.B."/>
            <person name="Bess C.B."/>
            <person name="Bickham C.B."/>
            <person name="Bolden T.B."/>
            <person name="Carter K.C."/>
            <person name="Chau D.C."/>
            <person name="Chavez A.C."/>
            <person name="Clerc-Blankenburg K.C."/>
            <person name="Coyle M.C."/>
            <person name="Dao M.D."/>
            <person name="Davila M.L.D."/>
            <person name="Davy-Carroll L.D."/>
            <person name="Denson S.D."/>
            <person name="Dinh H.D."/>
            <person name="Fernandez S.F."/>
            <person name="Fernando P.F."/>
            <person name="Forbes L.F."/>
            <person name="Francis C.F."/>
            <person name="Francisco L.F."/>
            <person name="Fu Q.F."/>
            <person name="Garcia-Iii R.G."/>
            <person name="Garrett T.G."/>
            <person name="Gross S.G."/>
            <person name="Gubbala S.G."/>
            <person name="Hirani K.H."/>
            <person name="Hogues M.H."/>
            <person name="Hollins B.H."/>
            <person name="Jackson L.J."/>
            <person name="Javaid M.J."/>
            <person name="Jhangiani S.J."/>
            <person name="Johnson A.J."/>
            <person name="Johnson B.J."/>
            <person name="Jones J.J."/>
            <person name="Joshi V.J."/>
            <person name="Kalu J.K."/>
            <person name="Khan N.K."/>
            <person name="Korchina V.K."/>
            <person name="Kovar C.K."/>
            <person name="Lago L.L."/>
            <person name="Lara F.L."/>
            <person name="Le T.-K.L."/>
            <person name="Lee S.L."/>
            <person name="Legall-Iii F.L."/>
            <person name="Lemon S.L."/>
            <person name="Liu J.L."/>
            <person name="Liu Y.-S.L."/>
            <person name="Liyanage D.L."/>
            <person name="Lopez J.L."/>
            <person name="Lorensuhewa L.L."/>
            <person name="Mata R.M."/>
            <person name="Mathew T.M."/>
            <person name="Mercado C.M."/>
            <person name="Mercado I.M."/>
            <person name="Morales K.M."/>
            <person name="Morgan M.M."/>
            <person name="Munidasa M.M."/>
            <person name="Ngo D.N."/>
            <person name="Nguyen L.N."/>
            <person name="Nguyen T.N."/>
            <person name="Nguyen N.N."/>
            <person name="Obregon M.O."/>
            <person name="Okwuonu G.O."/>
            <person name="Ongeri F.O."/>
            <person name="Onwere C.O."/>
            <person name="Osifeso I.O."/>
            <person name="Parra A.P."/>
            <person name="Patil S.P."/>
            <person name="Perez A.P."/>
            <person name="Perez Y.P."/>
            <person name="Pham C.P."/>
            <person name="Pu L.-L.P."/>
            <person name="Puazo M.P."/>
            <person name="Quiroz J.Q."/>
            <person name="Rouhana J.R."/>
            <person name="Ruiz M.R."/>
            <person name="Ruiz S.-J.R."/>
            <person name="Saada N.S."/>
            <person name="Santibanez J.S."/>
            <person name="Scheel M.S."/>
            <person name="Schneider B.S."/>
            <person name="Simmons D.S."/>
            <person name="Sisson I.S."/>
            <person name="Tang L.-Y.T."/>
            <person name="Thornton R.T."/>
            <person name="Tisius J.T."/>
            <person name="Toledanes G.T."/>
            <person name="Trejos Z.T."/>
            <person name="Usmani K.U."/>
            <person name="Varghese R.V."/>
            <person name="Vattathil S.V."/>
            <person name="Vee V.V."/>
            <person name="Walker D.W."/>
            <person name="Weissenberger G.W."/>
            <person name="White C.W."/>
            <person name="Williams A.W."/>
            <person name="Woodworth J.W."/>
            <person name="Wright R.W."/>
            <person name="Zhu Y.Z."/>
            <person name="Han Y.H."/>
            <person name="Newsham I.N."/>
            <person name="Nazareth L.N."/>
            <person name="Worley K.W."/>
            <person name="Muzny D.M."/>
            <person name="Rogers J.R."/>
            <person name="Gibbs R.G."/>
        </authorList>
    </citation>
    <scope>NUCLEOTIDE SEQUENCE [LARGE SCALE GENOMIC DNA]</scope>
</reference>
<evidence type="ECO:0000313" key="8">
    <source>
        <dbReference type="Proteomes" id="UP000028761"/>
    </source>
</evidence>
<dbReference type="SUPFAM" id="SSF52080">
    <property type="entry name" value="Ribosomal proteins L15p and L18e"/>
    <property type="match status" value="1"/>
</dbReference>
<organism evidence="7 8">
    <name type="scientific">Papio anubis</name>
    <name type="common">Olive baboon</name>
    <dbReference type="NCBI Taxonomy" id="9555"/>
    <lineage>
        <taxon>Eukaryota</taxon>
        <taxon>Metazoa</taxon>
        <taxon>Chordata</taxon>
        <taxon>Craniata</taxon>
        <taxon>Vertebrata</taxon>
        <taxon>Euteleostomi</taxon>
        <taxon>Mammalia</taxon>
        <taxon>Eutheria</taxon>
        <taxon>Euarchontoglires</taxon>
        <taxon>Primates</taxon>
        <taxon>Haplorrhini</taxon>
        <taxon>Catarrhini</taxon>
        <taxon>Cercopithecidae</taxon>
        <taxon>Cercopithecinae</taxon>
        <taxon>Papio</taxon>
    </lineage>
</organism>
<reference evidence="7" key="2">
    <citation type="submission" date="2025-08" db="UniProtKB">
        <authorList>
            <consortium name="Ensembl"/>
        </authorList>
    </citation>
    <scope>IDENTIFICATION</scope>
</reference>
<dbReference type="GO" id="GO:0005791">
    <property type="term" value="C:rough endoplasmic reticulum"/>
    <property type="evidence" value="ECO:0007669"/>
    <property type="project" value="UniProtKB-SubCell"/>
</dbReference>
<dbReference type="InterPro" id="IPR021131">
    <property type="entry name" value="Ribosomal_uL15/eL18"/>
</dbReference>
<dbReference type="GeneID" id="103878946"/>
<dbReference type="GO" id="GO:0003723">
    <property type="term" value="F:RNA binding"/>
    <property type="evidence" value="ECO:0007669"/>
    <property type="project" value="TreeGrafter"/>
</dbReference>
<feature type="compositionally biased region" description="Polar residues" evidence="5">
    <location>
        <begin position="90"/>
        <end position="107"/>
    </location>
</feature>
<accession>A0A8I5NAA7</accession>
<dbReference type="RefSeq" id="XP_031513599.1">
    <property type="nucleotide sequence ID" value="XM_031657739.1"/>
</dbReference>
<dbReference type="KEGG" id="panu:103878946"/>
<dbReference type="Pfam" id="PF17135">
    <property type="entry name" value="Ribosomal_L18"/>
    <property type="match status" value="1"/>
</dbReference>
<name>A0A8I5NAA7_PAPAN</name>
<dbReference type="PANTHER" id="PTHR10934">
    <property type="entry name" value="60S RIBOSOMAL PROTEIN L18"/>
    <property type="match status" value="1"/>
</dbReference>
<dbReference type="GeneTree" id="ENSGT01050000248164"/>
<protein>
    <recommendedName>
        <fullName evidence="6">Large ribosomal subunit protein uL15/eL18 domain-containing protein</fullName>
    </recommendedName>
</protein>
<evidence type="ECO:0000256" key="4">
    <source>
        <dbReference type="ARBA" id="ARBA00023274"/>
    </source>
</evidence>
<keyword evidence="3" id="KW-0689">Ribosomal protein</keyword>
<evidence type="ECO:0000259" key="6">
    <source>
        <dbReference type="Pfam" id="PF17135"/>
    </source>
</evidence>
<dbReference type="Gene3D" id="3.100.10.10">
    <property type="match status" value="1"/>
</dbReference>
<feature type="domain" description="Large ribosomal subunit protein uL15/eL18" evidence="6">
    <location>
        <begin position="1"/>
        <end position="49"/>
    </location>
</feature>